<dbReference type="Pfam" id="PF13410">
    <property type="entry name" value="GST_C_2"/>
    <property type="match status" value="1"/>
</dbReference>
<dbReference type="Proteomes" id="UP001139648">
    <property type="component" value="Unassembled WGS sequence"/>
</dbReference>
<reference evidence="2" key="1">
    <citation type="submission" date="2022-06" db="EMBL/GenBank/DDBJ databases">
        <title>Sequencing the genomes of 1000 actinobacteria strains.</title>
        <authorList>
            <person name="Klenk H.-P."/>
        </authorList>
    </citation>
    <scope>NUCLEOTIDE SEQUENCE</scope>
    <source>
        <strain evidence="2">DSM 46694</strain>
    </source>
</reference>
<comment type="caution">
    <text evidence="2">The sequence shown here is derived from an EMBL/GenBank/DDBJ whole genome shotgun (WGS) entry which is preliminary data.</text>
</comment>
<accession>A0A9X2K1C6</accession>
<dbReference type="EMBL" id="JAMZEB010000002">
    <property type="protein sequence ID" value="MCP2356828.1"/>
    <property type="molecule type" value="Genomic_DNA"/>
</dbReference>
<dbReference type="PANTHER" id="PTHR32419">
    <property type="entry name" value="GLUTATHIONYL-HYDROQUINONE REDUCTASE"/>
    <property type="match status" value="1"/>
</dbReference>
<dbReference type="PANTHER" id="PTHR32419:SF6">
    <property type="entry name" value="GLUTATHIONE S-TRANSFERASE OMEGA-LIKE 1-RELATED"/>
    <property type="match status" value="1"/>
</dbReference>
<evidence type="ECO:0000313" key="3">
    <source>
        <dbReference type="Proteomes" id="UP001139648"/>
    </source>
</evidence>
<name>A0A9X2K1C6_9ACTN</name>
<feature type="domain" description="GST C-terminal" evidence="1">
    <location>
        <begin position="173"/>
        <end position="294"/>
    </location>
</feature>
<keyword evidence="2" id="KW-0808">Transferase</keyword>
<dbReference type="PROSITE" id="PS50405">
    <property type="entry name" value="GST_CTER"/>
    <property type="match status" value="1"/>
</dbReference>
<dbReference type="SUPFAM" id="SSF47616">
    <property type="entry name" value="GST C-terminal domain-like"/>
    <property type="match status" value="1"/>
</dbReference>
<sequence>MTISTGAPTYASPVDHVSYGQYGPGRLHLSPDWNRPLYPFQGRITADGSSGHPAEPGRYHLYVSWICPYAHRAAIVRRLKGLEEVVSLSYVDDERDGRGWAFRERRGPDPVNGFTLLEQAYEATEEGYGGHISVPVLWDKEQGVIVSNHFPDITIDLATQFGQWADPSADLYPEPLRPEINKLNGWLYHDVNTGVGRVARAHGEEREDERRRVLAALEWLDERLAGRRYLTGDTLTEADVRLWVTLARYDAEYNRDRLISDRDLSGFEHLWGYARDLYQRPAFRETTEGLPAGWDAPHGRHS</sequence>
<proteinExistence type="predicted"/>
<evidence type="ECO:0000259" key="1">
    <source>
        <dbReference type="PROSITE" id="PS50405"/>
    </source>
</evidence>
<dbReference type="InterPro" id="IPR036282">
    <property type="entry name" value="Glutathione-S-Trfase_C_sf"/>
</dbReference>
<dbReference type="InterPro" id="IPR010987">
    <property type="entry name" value="Glutathione-S-Trfase_C-like"/>
</dbReference>
<keyword evidence="3" id="KW-1185">Reference proteome</keyword>
<dbReference type="InterPro" id="IPR016639">
    <property type="entry name" value="GST_Omega/GSH"/>
</dbReference>
<gene>
    <name evidence="2" type="ORF">HD597_003848</name>
</gene>
<dbReference type="AlphaFoldDB" id="A0A9X2K1C6"/>
<dbReference type="InterPro" id="IPR036249">
    <property type="entry name" value="Thioredoxin-like_sf"/>
</dbReference>
<dbReference type="RefSeq" id="WP_253743998.1">
    <property type="nucleotide sequence ID" value="NZ_BAABKA010000063.1"/>
</dbReference>
<dbReference type="SUPFAM" id="SSF52833">
    <property type="entry name" value="Thioredoxin-like"/>
    <property type="match status" value="1"/>
</dbReference>
<dbReference type="EC" id="2.5.1.18" evidence="2"/>
<dbReference type="GO" id="GO:0005737">
    <property type="term" value="C:cytoplasm"/>
    <property type="evidence" value="ECO:0007669"/>
    <property type="project" value="TreeGrafter"/>
</dbReference>
<dbReference type="Gene3D" id="3.40.30.10">
    <property type="entry name" value="Glutaredoxin"/>
    <property type="match status" value="1"/>
</dbReference>
<organism evidence="2 3">
    <name type="scientific">Nonomuraea thailandensis</name>
    <dbReference type="NCBI Taxonomy" id="1188745"/>
    <lineage>
        <taxon>Bacteria</taxon>
        <taxon>Bacillati</taxon>
        <taxon>Actinomycetota</taxon>
        <taxon>Actinomycetes</taxon>
        <taxon>Streptosporangiales</taxon>
        <taxon>Streptosporangiaceae</taxon>
        <taxon>Nonomuraea</taxon>
    </lineage>
</organism>
<protein>
    <submittedName>
        <fullName evidence="2">Glutathione S-transferase/putative glutathione S-transferase</fullName>
        <ecNumber evidence="2">2.5.1.18</ecNumber>
    </submittedName>
</protein>
<dbReference type="Gene3D" id="1.20.1050.10">
    <property type="match status" value="1"/>
</dbReference>
<dbReference type="Pfam" id="PF13409">
    <property type="entry name" value="GST_N_2"/>
    <property type="match status" value="1"/>
</dbReference>
<dbReference type="InterPro" id="IPR004045">
    <property type="entry name" value="Glutathione_S-Trfase_N"/>
</dbReference>
<dbReference type="GO" id="GO:0004364">
    <property type="term" value="F:glutathione transferase activity"/>
    <property type="evidence" value="ECO:0007669"/>
    <property type="project" value="UniProtKB-EC"/>
</dbReference>
<evidence type="ECO:0000313" key="2">
    <source>
        <dbReference type="EMBL" id="MCP2356828.1"/>
    </source>
</evidence>